<keyword evidence="3" id="KW-1185">Reference proteome</keyword>
<evidence type="ECO:0000313" key="2">
    <source>
        <dbReference type="EMBL" id="GJN04873.1"/>
    </source>
</evidence>
<sequence>MMTISSTQPATTGRTTESDGEVQPVQAPLCFNIEEHAGPSKATGVSEVGKPADAVAVIPAGGGLARSGNGMWIMPDKEVQFVLSQERDRIPPFMRDSLHHQAWVLRQYEANDGVVLLDDEMAKRRAENRMAMEKEFDDLLDRIDQSGGLPISQWKFSDRDSDFFKSDEELEEEAGEEVVQAPVEIN</sequence>
<dbReference type="AlphaFoldDB" id="A0AAV5D1R9"/>
<reference evidence="2" key="2">
    <citation type="submission" date="2021-12" db="EMBL/GenBank/DDBJ databases">
        <title>Resequencing data analysis of finger millet.</title>
        <authorList>
            <person name="Hatakeyama M."/>
            <person name="Aluri S."/>
            <person name="Balachadran M.T."/>
            <person name="Sivarajan S.R."/>
            <person name="Poveda L."/>
            <person name="Shimizu-Inatsugi R."/>
            <person name="Schlapbach R."/>
            <person name="Sreeman S.M."/>
            <person name="Shimizu K.K."/>
        </authorList>
    </citation>
    <scope>NUCLEOTIDE SEQUENCE</scope>
</reference>
<reference evidence="2" key="1">
    <citation type="journal article" date="2018" name="DNA Res.">
        <title>Multiple hybrid de novo genome assembly of finger millet, an orphan allotetraploid crop.</title>
        <authorList>
            <person name="Hatakeyama M."/>
            <person name="Aluri S."/>
            <person name="Balachadran M.T."/>
            <person name="Sivarajan S.R."/>
            <person name="Patrignani A."/>
            <person name="Gruter S."/>
            <person name="Poveda L."/>
            <person name="Shimizu-Inatsugi R."/>
            <person name="Baeten J."/>
            <person name="Francoijs K.J."/>
            <person name="Nataraja K.N."/>
            <person name="Reddy Y.A.N."/>
            <person name="Phadnis S."/>
            <person name="Ravikumar R.L."/>
            <person name="Schlapbach R."/>
            <person name="Sreeman S.M."/>
            <person name="Shimizu K.K."/>
        </authorList>
    </citation>
    <scope>NUCLEOTIDE SEQUENCE</scope>
</reference>
<feature type="region of interest" description="Disordered" evidence="1">
    <location>
        <begin position="1"/>
        <end position="22"/>
    </location>
</feature>
<proteinExistence type="predicted"/>
<dbReference type="Proteomes" id="UP001054889">
    <property type="component" value="Unassembled WGS sequence"/>
</dbReference>
<feature type="compositionally biased region" description="Polar residues" evidence="1">
    <location>
        <begin position="1"/>
        <end position="15"/>
    </location>
</feature>
<protein>
    <submittedName>
        <fullName evidence="2">Uncharacterized protein</fullName>
    </submittedName>
</protein>
<accession>A0AAV5D1R9</accession>
<dbReference type="EMBL" id="BQKI01000011">
    <property type="protein sequence ID" value="GJN04873.1"/>
    <property type="molecule type" value="Genomic_DNA"/>
</dbReference>
<organism evidence="2 3">
    <name type="scientific">Eleusine coracana subsp. coracana</name>
    <dbReference type="NCBI Taxonomy" id="191504"/>
    <lineage>
        <taxon>Eukaryota</taxon>
        <taxon>Viridiplantae</taxon>
        <taxon>Streptophyta</taxon>
        <taxon>Embryophyta</taxon>
        <taxon>Tracheophyta</taxon>
        <taxon>Spermatophyta</taxon>
        <taxon>Magnoliopsida</taxon>
        <taxon>Liliopsida</taxon>
        <taxon>Poales</taxon>
        <taxon>Poaceae</taxon>
        <taxon>PACMAD clade</taxon>
        <taxon>Chloridoideae</taxon>
        <taxon>Cynodonteae</taxon>
        <taxon>Eleusininae</taxon>
        <taxon>Eleusine</taxon>
    </lineage>
</organism>
<evidence type="ECO:0000313" key="3">
    <source>
        <dbReference type="Proteomes" id="UP001054889"/>
    </source>
</evidence>
<gene>
    <name evidence="2" type="primary">ga22453</name>
    <name evidence="2" type="ORF">PR202_ga22453</name>
</gene>
<comment type="caution">
    <text evidence="2">The sequence shown here is derived from an EMBL/GenBank/DDBJ whole genome shotgun (WGS) entry which is preliminary data.</text>
</comment>
<evidence type="ECO:0000256" key="1">
    <source>
        <dbReference type="SAM" id="MobiDB-lite"/>
    </source>
</evidence>
<name>A0AAV5D1R9_ELECO</name>